<name>A0A941W2M7_9BACT</name>
<organism evidence="1 2">
    <name type="scientific">Candidatus Scalindua arabica</name>
    <dbReference type="NCBI Taxonomy" id="1127984"/>
    <lineage>
        <taxon>Bacteria</taxon>
        <taxon>Pseudomonadati</taxon>
        <taxon>Planctomycetota</taxon>
        <taxon>Candidatus Brocadiia</taxon>
        <taxon>Candidatus Brocadiales</taxon>
        <taxon>Candidatus Scalinduaceae</taxon>
        <taxon>Candidatus Scalindua</taxon>
    </lineage>
</organism>
<evidence type="ECO:0000313" key="2">
    <source>
        <dbReference type="Proteomes" id="UP000722750"/>
    </source>
</evidence>
<accession>A0A941W2M7</accession>
<dbReference type="EMBL" id="JAANXD010000052">
    <property type="protein sequence ID" value="MBS1258198.1"/>
    <property type="molecule type" value="Genomic_DNA"/>
</dbReference>
<dbReference type="Proteomes" id="UP000722750">
    <property type="component" value="Unassembled WGS sequence"/>
</dbReference>
<evidence type="ECO:0000313" key="1">
    <source>
        <dbReference type="EMBL" id="MBS1258198.1"/>
    </source>
</evidence>
<dbReference type="AlphaFoldDB" id="A0A941W2M7"/>
<comment type="caution">
    <text evidence="1">The sequence shown here is derived from an EMBL/GenBank/DDBJ whole genome shotgun (WGS) entry which is preliminary data.</text>
</comment>
<proteinExistence type="predicted"/>
<reference evidence="1" key="1">
    <citation type="journal article" date="2021" name="ISME J.">
        <title>Fine-scale metabolic discontinuity in a stratified prokaryote microbiome of a Red Sea deep halocline.</title>
        <authorList>
            <person name="Michoud G."/>
            <person name="Ngugi D.K."/>
            <person name="Barozzi A."/>
            <person name="Merlino G."/>
            <person name="Calleja M.L."/>
            <person name="Delgado-Huertas A."/>
            <person name="Moran X.A.G."/>
            <person name="Daffonchio D."/>
        </authorList>
    </citation>
    <scope>NUCLEOTIDE SEQUENCE</scope>
    <source>
        <strain evidence="1">SuakinDeep_MAG55_1</strain>
    </source>
</reference>
<gene>
    <name evidence="1" type="ORF">MAG551_01251</name>
</gene>
<sequence length="163" mass="19105">MLNRLKRLIIPTIALFVFVVLNFSTDGLTKVQAADYIKKPSQTHHQSFEPYPNKIVIPEPKPKGVTVRVKEIMTYEVVVDEQKVASNSVTMEDLELTVVEDKKKINFHQVDCYFYAKVKQTQERTTDFVSSSRFREGEQYWLSDGGKYVEWEPWSEWYTGSQW</sequence>
<protein>
    <submittedName>
        <fullName evidence="1">Uncharacterized protein</fullName>
    </submittedName>
</protein>